<evidence type="ECO:0000313" key="3">
    <source>
        <dbReference type="Proteomes" id="UP000030512"/>
    </source>
</evidence>
<feature type="transmembrane region" description="Helical" evidence="1">
    <location>
        <begin position="35"/>
        <end position="57"/>
    </location>
</feature>
<proteinExistence type="predicted"/>
<keyword evidence="1" id="KW-1133">Transmembrane helix</keyword>
<protein>
    <submittedName>
        <fullName evidence="2">Uncharacterized protein</fullName>
    </submittedName>
</protein>
<organism evidence="2 3">
    <name type="scientific">Methylomonas denitrificans</name>
    <dbReference type="NCBI Taxonomy" id="1538553"/>
    <lineage>
        <taxon>Bacteria</taxon>
        <taxon>Pseudomonadati</taxon>
        <taxon>Pseudomonadota</taxon>
        <taxon>Gammaproteobacteria</taxon>
        <taxon>Methylococcales</taxon>
        <taxon>Methylococcaceae</taxon>
        <taxon>Methylomonas</taxon>
    </lineage>
</organism>
<keyword evidence="1" id="KW-0472">Membrane</keyword>
<dbReference type="RefSeq" id="WP_036276447.1">
    <property type="nucleotide sequence ID" value="NZ_CP014476.1"/>
</dbReference>
<gene>
    <name evidence="2" type="ORF">JT25_006355</name>
</gene>
<dbReference type="OrthoDB" id="9906395at2"/>
<reference evidence="2 3" key="1">
    <citation type="journal article" date="2015" name="Environ. Microbiol.">
        <title>Methane oxidation coupled to nitrate reduction under hypoxia by the Gammaproteobacterium Methylomonas denitrificans, sp. nov. type strain FJG1.</title>
        <authorList>
            <person name="Kits K.D."/>
            <person name="Klotz M.G."/>
            <person name="Stein L.Y."/>
        </authorList>
    </citation>
    <scope>NUCLEOTIDE SEQUENCE [LARGE SCALE GENOMIC DNA]</scope>
    <source>
        <strain evidence="2 3">FJG1</strain>
    </source>
</reference>
<name>A0A126T217_9GAMM</name>
<dbReference type="Proteomes" id="UP000030512">
    <property type="component" value="Chromosome"/>
</dbReference>
<keyword evidence="3" id="KW-1185">Reference proteome</keyword>
<dbReference type="AlphaFoldDB" id="A0A126T217"/>
<feature type="transmembrane region" description="Helical" evidence="1">
    <location>
        <begin position="5"/>
        <end position="23"/>
    </location>
</feature>
<evidence type="ECO:0000256" key="1">
    <source>
        <dbReference type="SAM" id="Phobius"/>
    </source>
</evidence>
<dbReference type="KEGG" id="mdn:JT25_006355"/>
<sequence length="73" mass="8052">MSLRLLLRQTGAGLAVGFGGWLWKQWTLICNESCAPGWLLTMILLSFLLPAAAYWTLLVLTADRPRMGAESSL</sequence>
<keyword evidence="1" id="KW-0812">Transmembrane</keyword>
<accession>A0A126T217</accession>
<evidence type="ECO:0000313" key="2">
    <source>
        <dbReference type="EMBL" id="AMK76117.1"/>
    </source>
</evidence>
<dbReference type="EMBL" id="CP014476">
    <property type="protein sequence ID" value="AMK76117.1"/>
    <property type="molecule type" value="Genomic_DNA"/>
</dbReference>